<evidence type="ECO:0000256" key="2">
    <source>
        <dbReference type="ARBA" id="ARBA00022723"/>
    </source>
</evidence>
<comment type="catalytic activity">
    <reaction evidence="6">
        <text>N-terminal N-formyl-L-methionyl-[peptide] + H2O = N-terminal L-methionyl-[peptide] + formate</text>
        <dbReference type="Rhea" id="RHEA:24420"/>
        <dbReference type="Rhea" id="RHEA-COMP:10639"/>
        <dbReference type="Rhea" id="RHEA-COMP:10640"/>
        <dbReference type="ChEBI" id="CHEBI:15377"/>
        <dbReference type="ChEBI" id="CHEBI:15740"/>
        <dbReference type="ChEBI" id="CHEBI:49298"/>
        <dbReference type="ChEBI" id="CHEBI:64731"/>
        <dbReference type="EC" id="3.5.1.88"/>
    </reaction>
</comment>
<feature type="active site" evidence="6">
    <location>
        <position position="132"/>
    </location>
</feature>
<gene>
    <name evidence="6" type="primary">def</name>
    <name evidence="7" type="ORF">CLV72_11057</name>
</gene>
<dbReference type="PRINTS" id="PR01576">
    <property type="entry name" value="PDEFORMYLASE"/>
</dbReference>
<name>A0A2T0PTS2_9ACTN</name>
<dbReference type="NCBIfam" id="NF001159">
    <property type="entry name" value="PRK00150.1-3"/>
    <property type="match status" value="1"/>
</dbReference>
<keyword evidence="3 6" id="KW-0378">Hydrolase</keyword>
<dbReference type="InterPro" id="IPR036821">
    <property type="entry name" value="Peptide_deformylase_sf"/>
</dbReference>
<dbReference type="EC" id="3.5.1.88" evidence="6"/>
<keyword evidence="5 6" id="KW-0408">Iron</keyword>
<dbReference type="RefSeq" id="WP_106252409.1">
    <property type="nucleotide sequence ID" value="NZ_PVZC01000010.1"/>
</dbReference>
<comment type="similarity">
    <text evidence="1 6">Belongs to the polypeptide deformylase family.</text>
</comment>
<dbReference type="Proteomes" id="UP000237846">
    <property type="component" value="Unassembled WGS sequence"/>
</dbReference>
<dbReference type="SUPFAM" id="SSF56420">
    <property type="entry name" value="Peptide deformylase"/>
    <property type="match status" value="1"/>
</dbReference>
<dbReference type="Pfam" id="PF01327">
    <property type="entry name" value="Pep_deformylase"/>
    <property type="match status" value="1"/>
</dbReference>
<keyword evidence="2 6" id="KW-0479">Metal-binding</keyword>
<comment type="function">
    <text evidence="6">Removes the formyl group from the N-terminal Met of newly synthesized proteins. Requires at least a dipeptide for an efficient rate of reaction. N-terminal L-methionine is a prerequisite for activity but the enzyme has broad specificity at other positions.</text>
</comment>
<dbReference type="OrthoDB" id="9804313at2"/>
<keyword evidence="4 6" id="KW-0648">Protein biosynthesis</keyword>
<evidence type="ECO:0000313" key="7">
    <source>
        <dbReference type="EMBL" id="PRX92297.1"/>
    </source>
</evidence>
<evidence type="ECO:0000313" key="8">
    <source>
        <dbReference type="Proteomes" id="UP000237846"/>
    </source>
</evidence>
<evidence type="ECO:0000256" key="4">
    <source>
        <dbReference type="ARBA" id="ARBA00022917"/>
    </source>
</evidence>
<accession>A0A2T0PTS2</accession>
<dbReference type="PANTHER" id="PTHR10458">
    <property type="entry name" value="PEPTIDE DEFORMYLASE"/>
    <property type="match status" value="1"/>
</dbReference>
<sequence length="178" mass="19401">MAIRDIRIFGDPVLTTPCDPVTDFGPRTRALVADLLDTVAEPGRAGLAAPQIGVGVRAFSYNVDGRTGYVLNPELAELSDDEQDGEEGCLSVPGLWYPTVRAQRAVVRGVDLRNEPVVVRGEGLMARCLQHETDHLAGTLYLDRLQRRVRREALRDIRGQEWFGAPTPGPAPTFPGLG</sequence>
<feature type="binding site" evidence="6">
    <location>
        <position position="89"/>
    </location>
    <ligand>
        <name>Fe cation</name>
        <dbReference type="ChEBI" id="CHEBI:24875"/>
    </ligand>
</feature>
<organism evidence="7 8">
    <name type="scientific">Allonocardiopsis opalescens</name>
    <dbReference type="NCBI Taxonomy" id="1144618"/>
    <lineage>
        <taxon>Bacteria</taxon>
        <taxon>Bacillati</taxon>
        <taxon>Actinomycetota</taxon>
        <taxon>Actinomycetes</taxon>
        <taxon>Streptosporangiales</taxon>
        <taxon>Allonocardiopsis</taxon>
    </lineage>
</organism>
<feature type="binding site" evidence="6">
    <location>
        <position position="135"/>
    </location>
    <ligand>
        <name>Fe cation</name>
        <dbReference type="ChEBI" id="CHEBI:24875"/>
    </ligand>
</feature>
<dbReference type="Gene3D" id="3.90.45.10">
    <property type="entry name" value="Peptide deformylase"/>
    <property type="match status" value="1"/>
</dbReference>
<proteinExistence type="inferred from homology"/>
<evidence type="ECO:0000256" key="6">
    <source>
        <dbReference type="HAMAP-Rule" id="MF_00163"/>
    </source>
</evidence>
<dbReference type="GO" id="GO:0042586">
    <property type="term" value="F:peptide deformylase activity"/>
    <property type="evidence" value="ECO:0007669"/>
    <property type="project" value="UniProtKB-UniRule"/>
</dbReference>
<comment type="caution">
    <text evidence="7">The sequence shown here is derived from an EMBL/GenBank/DDBJ whole genome shotgun (WGS) entry which is preliminary data.</text>
</comment>
<evidence type="ECO:0000256" key="5">
    <source>
        <dbReference type="ARBA" id="ARBA00023004"/>
    </source>
</evidence>
<comment type="cofactor">
    <cofactor evidence="6">
        <name>Fe(2+)</name>
        <dbReference type="ChEBI" id="CHEBI:29033"/>
    </cofactor>
    <text evidence="6">Binds 1 Fe(2+) ion.</text>
</comment>
<dbReference type="PIRSF" id="PIRSF004749">
    <property type="entry name" value="Pep_def"/>
    <property type="match status" value="1"/>
</dbReference>
<reference evidence="7 8" key="1">
    <citation type="submission" date="2018-03" db="EMBL/GenBank/DDBJ databases">
        <title>Genomic Encyclopedia of Archaeal and Bacterial Type Strains, Phase II (KMG-II): from individual species to whole genera.</title>
        <authorList>
            <person name="Goeker M."/>
        </authorList>
    </citation>
    <scope>NUCLEOTIDE SEQUENCE [LARGE SCALE GENOMIC DNA]</scope>
    <source>
        <strain evidence="7 8">DSM 45601</strain>
    </source>
</reference>
<dbReference type="HAMAP" id="MF_00163">
    <property type="entry name" value="Pep_deformylase"/>
    <property type="match status" value="1"/>
</dbReference>
<protein>
    <recommendedName>
        <fullName evidence="6">Peptide deformylase</fullName>
        <shortName evidence="6">PDF</shortName>
        <ecNumber evidence="6">3.5.1.88</ecNumber>
    </recommendedName>
    <alternativeName>
        <fullName evidence="6">Polypeptide deformylase</fullName>
    </alternativeName>
</protein>
<dbReference type="PANTHER" id="PTHR10458:SF2">
    <property type="entry name" value="PEPTIDE DEFORMYLASE, MITOCHONDRIAL"/>
    <property type="match status" value="1"/>
</dbReference>
<dbReference type="EMBL" id="PVZC01000010">
    <property type="protein sequence ID" value="PRX92297.1"/>
    <property type="molecule type" value="Genomic_DNA"/>
</dbReference>
<dbReference type="GO" id="GO:0046872">
    <property type="term" value="F:metal ion binding"/>
    <property type="evidence" value="ECO:0007669"/>
    <property type="project" value="UniProtKB-KW"/>
</dbReference>
<dbReference type="InterPro" id="IPR023635">
    <property type="entry name" value="Peptide_deformylase"/>
</dbReference>
<dbReference type="AlphaFoldDB" id="A0A2T0PTS2"/>
<dbReference type="GO" id="GO:0006412">
    <property type="term" value="P:translation"/>
    <property type="evidence" value="ECO:0007669"/>
    <property type="project" value="UniProtKB-UniRule"/>
</dbReference>
<feature type="binding site" evidence="6">
    <location>
        <position position="131"/>
    </location>
    <ligand>
        <name>Fe cation</name>
        <dbReference type="ChEBI" id="CHEBI:24875"/>
    </ligand>
</feature>
<keyword evidence="8" id="KW-1185">Reference proteome</keyword>
<evidence type="ECO:0000256" key="1">
    <source>
        <dbReference type="ARBA" id="ARBA00010759"/>
    </source>
</evidence>
<dbReference type="CDD" id="cd00487">
    <property type="entry name" value="Pep_deformylase"/>
    <property type="match status" value="1"/>
</dbReference>
<evidence type="ECO:0000256" key="3">
    <source>
        <dbReference type="ARBA" id="ARBA00022801"/>
    </source>
</evidence>